<dbReference type="Proteomes" id="UP000618943">
    <property type="component" value="Unassembled WGS sequence"/>
</dbReference>
<organism evidence="1 2">
    <name type="scientific">Viridibacillus soli</name>
    <dbReference type="NCBI Taxonomy" id="2798301"/>
    <lineage>
        <taxon>Bacteria</taxon>
        <taxon>Bacillati</taxon>
        <taxon>Bacillota</taxon>
        <taxon>Bacilli</taxon>
        <taxon>Bacillales</taxon>
        <taxon>Caryophanaceae</taxon>
        <taxon>Viridibacillus</taxon>
    </lineage>
</organism>
<evidence type="ECO:0008006" key="3">
    <source>
        <dbReference type="Google" id="ProtNLM"/>
    </source>
</evidence>
<evidence type="ECO:0000313" key="1">
    <source>
        <dbReference type="EMBL" id="MBK3497301.1"/>
    </source>
</evidence>
<sequence>MIKGFSLQDVKESNKRHNGALRGMCKELLDKYFAGELARQLSVSITNLEAEQSIQSKRDQQCQV</sequence>
<accession>A0ABS1HD96</accession>
<name>A0ABS1HD96_9BACL</name>
<keyword evidence="2" id="KW-1185">Reference proteome</keyword>
<gene>
    <name evidence="1" type="ORF">JFL43_21215</name>
</gene>
<proteinExistence type="predicted"/>
<evidence type="ECO:0000313" key="2">
    <source>
        <dbReference type="Proteomes" id="UP000618943"/>
    </source>
</evidence>
<protein>
    <recommendedName>
        <fullName evidence="3">Transposase</fullName>
    </recommendedName>
</protein>
<dbReference type="EMBL" id="JAEOAH010000060">
    <property type="protein sequence ID" value="MBK3497301.1"/>
    <property type="molecule type" value="Genomic_DNA"/>
</dbReference>
<comment type="caution">
    <text evidence="1">The sequence shown here is derived from an EMBL/GenBank/DDBJ whole genome shotgun (WGS) entry which is preliminary data.</text>
</comment>
<reference evidence="1 2" key="1">
    <citation type="submission" date="2020-12" db="EMBL/GenBank/DDBJ databases">
        <title>YIM B01967 draft genome.</title>
        <authorList>
            <person name="Yan X."/>
        </authorList>
    </citation>
    <scope>NUCLEOTIDE SEQUENCE [LARGE SCALE GENOMIC DNA]</scope>
    <source>
        <strain evidence="1 2">YIM B01967</strain>
    </source>
</reference>